<gene>
    <name evidence="1" type="ORF">RA178_00925</name>
</gene>
<evidence type="ECO:0000313" key="1">
    <source>
        <dbReference type="EMBL" id="WMB73231.1"/>
    </source>
</evidence>
<dbReference type="Proteomes" id="UP001236800">
    <property type="component" value="Chromosome"/>
</dbReference>
<proteinExistence type="predicted"/>
<dbReference type="KEGG" id="sog:RA178_00925"/>
<dbReference type="EMBL" id="CP132914">
    <property type="protein sequence ID" value="WMB73231.1"/>
    <property type="molecule type" value="Genomic_DNA"/>
</dbReference>
<dbReference type="GeneID" id="301337704"/>
<dbReference type="AlphaFoldDB" id="A0AA50KF84"/>
<protein>
    <submittedName>
        <fullName evidence="1">Uncharacterized protein</fullName>
    </submittedName>
</protein>
<name>A0AA50KF84_9GAMM</name>
<sequence length="438" mass="47742">MGNGCYASALVLLLSGCGGSSDSSGGDSGDSGTTTARLVMDVQSVASKCNVKEKMAGADVIIHRQDGHILGTYKSDGQGHVDVPWTNEASHLTVAAKEFRNGQSTWSIRTDLAAKAGDYGIYAFTDENLNSQCDCSDANFDLSEIEAVYNDYQLYGNNSFLDSQSNNSSLRLCKQDDKFAPVNMVLVPSQSGVTAYAASIDINTLDLSQAVPISSSEFEGTNHEGTPLNVDVNTNDYSLRSYSETEFGRQNWVEWPTKEVQLFPAIFDRNLVYASQWIALGANEAGYINYSAITRRAVTDPSKSLSLNLPLNENQMLDETTRLITTINNGGSANYDYSFNNAHMQAIQITIGQDGYANWAISASLKGAIPDLDLPIHLQTAFDGITIPMMSLYVWGYEGMTGLYDFRAELSKSSRSTGNIRSAKFDNYNYEAITIFAN</sequence>
<organism evidence="1">
    <name type="scientific">Shewanella oncorhynchi</name>
    <dbReference type="NCBI Taxonomy" id="2726434"/>
    <lineage>
        <taxon>Bacteria</taxon>
        <taxon>Pseudomonadati</taxon>
        <taxon>Pseudomonadota</taxon>
        <taxon>Gammaproteobacteria</taxon>
        <taxon>Alteromonadales</taxon>
        <taxon>Shewanellaceae</taxon>
        <taxon>Shewanella</taxon>
    </lineage>
</organism>
<dbReference type="RefSeq" id="WP_306684146.1">
    <property type="nucleotide sequence ID" value="NZ_CP132914.1"/>
</dbReference>
<accession>A0AA50KF84</accession>
<reference evidence="1" key="1">
    <citation type="submission" date="2023-08" db="EMBL/GenBank/DDBJ databases">
        <title>Complete genome sequence of Shewanella oncorhynchi Z-P2, a siderophore putrebactin-producing bacterium.</title>
        <authorList>
            <person name="Zhang Y."/>
        </authorList>
    </citation>
    <scope>NUCLEOTIDE SEQUENCE</scope>
    <source>
        <strain evidence="1">Z-P2</strain>
    </source>
</reference>